<feature type="compositionally biased region" description="Low complexity" evidence="2">
    <location>
        <begin position="36"/>
        <end position="49"/>
    </location>
</feature>
<feature type="compositionally biased region" description="Polar residues" evidence="2">
    <location>
        <begin position="19"/>
        <end position="29"/>
    </location>
</feature>
<dbReference type="GO" id="GO:0003700">
    <property type="term" value="F:DNA-binding transcription factor activity"/>
    <property type="evidence" value="ECO:0007669"/>
    <property type="project" value="InterPro"/>
</dbReference>
<feature type="region of interest" description="Disordered" evidence="2">
    <location>
        <begin position="78"/>
        <end position="98"/>
    </location>
</feature>
<dbReference type="RefSeq" id="XP_013268011.1">
    <property type="nucleotide sequence ID" value="XM_013412557.1"/>
</dbReference>
<organism evidence="3 4">
    <name type="scientific">Rhinocladiella mackenziei CBS 650.93</name>
    <dbReference type="NCBI Taxonomy" id="1442369"/>
    <lineage>
        <taxon>Eukaryota</taxon>
        <taxon>Fungi</taxon>
        <taxon>Dikarya</taxon>
        <taxon>Ascomycota</taxon>
        <taxon>Pezizomycotina</taxon>
        <taxon>Eurotiomycetes</taxon>
        <taxon>Chaetothyriomycetidae</taxon>
        <taxon>Chaetothyriales</taxon>
        <taxon>Herpotrichiellaceae</taxon>
        <taxon>Rhinocladiella</taxon>
    </lineage>
</organism>
<dbReference type="AlphaFoldDB" id="A0A0D2IW09"/>
<feature type="compositionally biased region" description="Polar residues" evidence="2">
    <location>
        <begin position="78"/>
        <end position="91"/>
    </location>
</feature>
<feature type="region of interest" description="Disordered" evidence="2">
    <location>
        <begin position="19"/>
        <end position="52"/>
    </location>
</feature>
<keyword evidence="1" id="KW-0539">Nucleus</keyword>
<dbReference type="VEuPathDB" id="FungiDB:Z518_09940"/>
<evidence type="ECO:0000256" key="1">
    <source>
        <dbReference type="ARBA" id="ARBA00023242"/>
    </source>
</evidence>
<gene>
    <name evidence="3" type="ORF">Z518_09940</name>
</gene>
<dbReference type="Proteomes" id="UP000053617">
    <property type="component" value="Unassembled WGS sequence"/>
</dbReference>
<reference evidence="3 4" key="1">
    <citation type="submission" date="2015-01" db="EMBL/GenBank/DDBJ databases">
        <title>The Genome Sequence of Rhinocladiella mackenzie CBS 650.93.</title>
        <authorList>
            <consortium name="The Broad Institute Genomics Platform"/>
            <person name="Cuomo C."/>
            <person name="de Hoog S."/>
            <person name="Gorbushina A."/>
            <person name="Stielow B."/>
            <person name="Teixiera M."/>
            <person name="Abouelleil A."/>
            <person name="Chapman S.B."/>
            <person name="Priest M."/>
            <person name="Young S.K."/>
            <person name="Wortman J."/>
            <person name="Nusbaum C."/>
            <person name="Birren B."/>
        </authorList>
    </citation>
    <scope>NUCLEOTIDE SEQUENCE [LARGE SCALE GENOMIC DNA]</scope>
    <source>
        <strain evidence="3 4">CBS 650.93</strain>
    </source>
</reference>
<evidence type="ECO:0000256" key="2">
    <source>
        <dbReference type="SAM" id="MobiDB-lite"/>
    </source>
</evidence>
<keyword evidence="4" id="KW-1185">Reference proteome</keyword>
<evidence type="ECO:0000313" key="3">
    <source>
        <dbReference type="EMBL" id="KIX00875.1"/>
    </source>
</evidence>
<evidence type="ECO:0000313" key="4">
    <source>
        <dbReference type="Proteomes" id="UP000053617"/>
    </source>
</evidence>
<sequence length="549" mass="60923">MENLEDRLRSLEDLIKSSVVANASQPQRQEQLDAMTPSSLPSSTSSTQPIRSMSDSLLTDTVSNGSTSAPNALMQSLGSDQLQNPVTNDPPSVTRKYPQVPPEISQLWISNGTTQFDMSVSAPNMIDVDLRPQVKLNGDKKCSLPPVHGGLFLLQEFLVDFNTAIPLFDAAAISTLFQDCYQGRADGTVISWVALKVVLGIAHRLRAMSPLGVGQDMENATIYLEESLSEVPTLLHLRSTPLLAQCLLGIAIIISTSSHPQPAALYVSMALRVVQDLHVNEPRRFNLVPPGDTLQLQRVFWIAYFMDSDMTYDPSDIAGEIAAANGEFQVNTFRLRVELALLQAEFMEQVLAPLTLGKPEYSDDMQLQALAAKLGDWRRNWLFELNVDNLHNHLHRSDLVHVIALESTYFSTAFAFHAHLSPTSKARRNPFAADGLTEGISKRKAQLLHGDARRFIDFMKLIPGDNIGYTRLNLETIISSLAVVLAHIIFDARDESAEPDFDVARFVLQVLHRLCNLSTDDGLVAAQNACVDLYLRAEREVQKRGHFRR</sequence>
<dbReference type="HOGENOM" id="CLU_011099_5_1_1"/>
<protein>
    <recommendedName>
        <fullName evidence="5">Transcription factor domain-containing protein</fullName>
    </recommendedName>
</protein>
<dbReference type="CDD" id="cd12148">
    <property type="entry name" value="fungal_TF_MHR"/>
    <property type="match status" value="1"/>
</dbReference>
<dbReference type="GeneID" id="25298011"/>
<dbReference type="OrthoDB" id="4116913at2759"/>
<dbReference type="PANTHER" id="PTHR46910">
    <property type="entry name" value="TRANSCRIPTION FACTOR PDR1"/>
    <property type="match status" value="1"/>
</dbReference>
<dbReference type="EMBL" id="KN847482">
    <property type="protein sequence ID" value="KIX00875.1"/>
    <property type="molecule type" value="Genomic_DNA"/>
</dbReference>
<dbReference type="PANTHER" id="PTHR46910:SF39">
    <property type="entry name" value="ZN(II)2CYS6 TRANSCRIPTION FACTOR (EUROFUNG)"/>
    <property type="match status" value="1"/>
</dbReference>
<dbReference type="InterPro" id="IPR050987">
    <property type="entry name" value="AtrR-like"/>
</dbReference>
<accession>A0A0D2IW09</accession>
<name>A0A0D2IW09_9EURO</name>
<evidence type="ECO:0008006" key="5">
    <source>
        <dbReference type="Google" id="ProtNLM"/>
    </source>
</evidence>
<proteinExistence type="predicted"/>